<proteinExistence type="predicted"/>
<dbReference type="PANTHER" id="PTHR33751">
    <property type="entry name" value="CBB3-TYPE CYTOCHROME C OXIDASE SUBUNIT FIXP"/>
    <property type="match status" value="1"/>
</dbReference>
<dbReference type="GO" id="GO:0020037">
    <property type="term" value="F:heme binding"/>
    <property type="evidence" value="ECO:0007669"/>
    <property type="project" value="InterPro"/>
</dbReference>
<keyword evidence="4 9" id="KW-0479">Metal-binding</keyword>
<protein>
    <submittedName>
        <fullName evidence="12">Cytochrome c4</fullName>
    </submittedName>
</protein>
<comment type="subcellular location">
    <subcellularLocation>
        <location evidence="1">Periplasm</location>
    </subcellularLocation>
</comment>
<evidence type="ECO:0000256" key="8">
    <source>
        <dbReference type="PIRSR" id="PIRSR000005-1"/>
    </source>
</evidence>
<dbReference type="EMBL" id="UHIC01000001">
    <property type="protein sequence ID" value="SUO95465.1"/>
    <property type="molecule type" value="Genomic_DNA"/>
</dbReference>
<keyword evidence="5" id="KW-0574">Periplasm</keyword>
<dbReference type="PIRSF" id="PIRSF000005">
    <property type="entry name" value="Cytochrome_c4"/>
    <property type="match status" value="1"/>
</dbReference>
<feature type="binding site" description="covalent" evidence="8">
    <location>
        <position position="34"/>
    </location>
    <ligand>
        <name>heme c</name>
        <dbReference type="ChEBI" id="CHEBI:61717"/>
        <label>1</label>
    </ligand>
</feature>
<dbReference type="OrthoDB" id="9773456at2"/>
<accession>A0A380MSD5</accession>
<comment type="PTM">
    <text evidence="8">Binds 2 heme c groups covalently per subunit.</text>
</comment>
<sequence length="222" mass="23847">MKKTLITLLLMSCYAIVHAEADIKAGEEKANTVCMACHGQNGYSANPEWPNLAGQGEKYIIKELNDFKNGLRKNPVMAPQAMMLSDEDIANVAAFYASQKPAPASTQGVGEDPIAVLELGKALYRGGDMENHIPACAACHGPSGMGIEPAAFPLLSGQHAPYTRLQLQHFQNAALADVQATDGQIPEDQQRANDPNSMMRDVAAKLTPQQIEAVSLYIQGLN</sequence>
<dbReference type="GO" id="GO:0042597">
    <property type="term" value="C:periplasmic space"/>
    <property type="evidence" value="ECO:0007669"/>
    <property type="project" value="UniProtKB-SubCell"/>
</dbReference>
<feature type="binding site" description="axial binding residue" evidence="9">
    <location>
        <position position="77"/>
    </location>
    <ligand>
        <name>heme c</name>
        <dbReference type="ChEBI" id="CHEBI:61717"/>
        <label>1</label>
    </ligand>
    <ligandPart>
        <name>Fe</name>
        <dbReference type="ChEBI" id="CHEBI:18248"/>
    </ligandPart>
</feature>
<dbReference type="PROSITE" id="PS51007">
    <property type="entry name" value="CYTC"/>
    <property type="match status" value="2"/>
</dbReference>
<dbReference type="InterPro" id="IPR024167">
    <property type="entry name" value="Cytochrome_c4-like"/>
</dbReference>
<keyword evidence="2" id="KW-0813">Transport</keyword>
<dbReference type="Proteomes" id="UP000254601">
    <property type="component" value="Unassembled WGS sequence"/>
</dbReference>
<dbReference type="InterPro" id="IPR009056">
    <property type="entry name" value="Cyt_c-like_dom"/>
</dbReference>
<feature type="domain" description="Cytochrome c" evidence="11">
    <location>
        <begin position="21"/>
        <end position="100"/>
    </location>
</feature>
<feature type="binding site" description="axial binding residue" evidence="9">
    <location>
        <position position="199"/>
    </location>
    <ligand>
        <name>heme c</name>
        <dbReference type="ChEBI" id="CHEBI:61717"/>
        <label>2</label>
    </ligand>
    <ligandPart>
        <name>Fe</name>
        <dbReference type="ChEBI" id="CHEBI:18248"/>
    </ligandPart>
</feature>
<organism evidence="12 13">
    <name type="scientific">Suttonella ornithocola</name>
    <dbReference type="NCBI Taxonomy" id="279832"/>
    <lineage>
        <taxon>Bacteria</taxon>
        <taxon>Pseudomonadati</taxon>
        <taxon>Pseudomonadota</taxon>
        <taxon>Gammaproteobacteria</taxon>
        <taxon>Cardiobacteriales</taxon>
        <taxon>Cardiobacteriaceae</taxon>
        <taxon>Suttonella</taxon>
    </lineage>
</organism>
<keyword evidence="3 8" id="KW-0349">Heme</keyword>
<dbReference type="GO" id="GO:0009055">
    <property type="term" value="F:electron transfer activity"/>
    <property type="evidence" value="ECO:0007669"/>
    <property type="project" value="InterPro"/>
</dbReference>
<dbReference type="InterPro" id="IPR036909">
    <property type="entry name" value="Cyt_c-like_dom_sf"/>
</dbReference>
<keyword evidence="7 9" id="KW-0408">Iron</keyword>
<evidence type="ECO:0000256" key="1">
    <source>
        <dbReference type="ARBA" id="ARBA00004418"/>
    </source>
</evidence>
<evidence type="ECO:0000256" key="3">
    <source>
        <dbReference type="ARBA" id="ARBA00022617"/>
    </source>
</evidence>
<dbReference type="Gene3D" id="1.10.760.10">
    <property type="entry name" value="Cytochrome c-like domain"/>
    <property type="match status" value="2"/>
</dbReference>
<name>A0A380MSD5_9GAMM</name>
<dbReference type="Pfam" id="PF00034">
    <property type="entry name" value="Cytochrom_C"/>
    <property type="match status" value="2"/>
</dbReference>
<evidence type="ECO:0000256" key="5">
    <source>
        <dbReference type="ARBA" id="ARBA00022764"/>
    </source>
</evidence>
<evidence type="ECO:0000256" key="4">
    <source>
        <dbReference type="ARBA" id="ARBA00022723"/>
    </source>
</evidence>
<dbReference type="GO" id="GO:0005506">
    <property type="term" value="F:iron ion binding"/>
    <property type="evidence" value="ECO:0007669"/>
    <property type="project" value="InterPro"/>
</dbReference>
<evidence type="ECO:0000313" key="13">
    <source>
        <dbReference type="Proteomes" id="UP000254601"/>
    </source>
</evidence>
<feature type="binding site" description="axial binding residue" evidence="9">
    <location>
        <position position="38"/>
    </location>
    <ligand>
        <name>heme c</name>
        <dbReference type="ChEBI" id="CHEBI:61717"/>
        <label>1</label>
    </ligand>
    <ligandPart>
        <name>Fe</name>
        <dbReference type="ChEBI" id="CHEBI:18248"/>
    </ligandPart>
</feature>
<evidence type="ECO:0000313" key="12">
    <source>
        <dbReference type="EMBL" id="SUO95465.1"/>
    </source>
</evidence>
<dbReference type="RefSeq" id="WP_072576351.1">
    <property type="nucleotide sequence ID" value="NZ_LWHB01000064.1"/>
</dbReference>
<keyword evidence="6" id="KW-0249">Electron transport</keyword>
<keyword evidence="13" id="KW-1185">Reference proteome</keyword>
<evidence type="ECO:0000256" key="9">
    <source>
        <dbReference type="PIRSR" id="PIRSR000005-2"/>
    </source>
</evidence>
<dbReference type="PANTHER" id="PTHR33751:SF9">
    <property type="entry name" value="CYTOCHROME C4"/>
    <property type="match status" value="1"/>
</dbReference>
<evidence type="ECO:0000256" key="6">
    <source>
        <dbReference type="ARBA" id="ARBA00022982"/>
    </source>
</evidence>
<feature type="binding site" description="covalent" evidence="8">
    <location>
        <position position="139"/>
    </location>
    <ligand>
        <name>heme c</name>
        <dbReference type="ChEBI" id="CHEBI:61717"/>
        <label>2</label>
    </ligand>
</feature>
<feature type="binding site" description="axial binding residue" evidence="9">
    <location>
        <position position="140"/>
    </location>
    <ligand>
        <name>heme c</name>
        <dbReference type="ChEBI" id="CHEBI:61717"/>
        <label>2</label>
    </ligand>
    <ligandPart>
        <name>Fe</name>
        <dbReference type="ChEBI" id="CHEBI:18248"/>
    </ligandPart>
</feature>
<feature type="binding site" description="covalent" evidence="8">
    <location>
        <position position="136"/>
    </location>
    <ligand>
        <name>heme c</name>
        <dbReference type="ChEBI" id="CHEBI:61717"/>
        <label>2</label>
    </ligand>
</feature>
<feature type="domain" description="Cytochrome c" evidence="11">
    <location>
        <begin position="115"/>
        <end position="222"/>
    </location>
</feature>
<gene>
    <name evidence="12" type="ORF">NCTC13337_01361</name>
</gene>
<feature type="signal peptide" evidence="10">
    <location>
        <begin position="1"/>
        <end position="19"/>
    </location>
</feature>
<keyword evidence="10" id="KW-0732">Signal</keyword>
<evidence type="ECO:0000256" key="10">
    <source>
        <dbReference type="SAM" id="SignalP"/>
    </source>
</evidence>
<evidence type="ECO:0000256" key="7">
    <source>
        <dbReference type="ARBA" id="ARBA00023004"/>
    </source>
</evidence>
<feature type="binding site" description="covalent" evidence="8">
    <location>
        <position position="37"/>
    </location>
    <ligand>
        <name>heme c</name>
        <dbReference type="ChEBI" id="CHEBI:61717"/>
        <label>1</label>
    </ligand>
</feature>
<dbReference type="AlphaFoldDB" id="A0A380MSD5"/>
<reference evidence="12 13" key="1">
    <citation type="submission" date="2018-06" db="EMBL/GenBank/DDBJ databases">
        <authorList>
            <consortium name="Pathogen Informatics"/>
            <person name="Doyle S."/>
        </authorList>
    </citation>
    <scope>NUCLEOTIDE SEQUENCE [LARGE SCALE GENOMIC DNA]</scope>
    <source>
        <strain evidence="12 13">NCTC13337</strain>
    </source>
</reference>
<dbReference type="InterPro" id="IPR050597">
    <property type="entry name" value="Cytochrome_c_Oxidase_Subunit"/>
</dbReference>
<feature type="chain" id="PRO_5016682516" evidence="10">
    <location>
        <begin position="20"/>
        <end position="222"/>
    </location>
</feature>
<dbReference type="SUPFAM" id="SSF46626">
    <property type="entry name" value="Cytochrome c"/>
    <property type="match status" value="2"/>
</dbReference>
<evidence type="ECO:0000256" key="2">
    <source>
        <dbReference type="ARBA" id="ARBA00022448"/>
    </source>
</evidence>
<evidence type="ECO:0000259" key="11">
    <source>
        <dbReference type="PROSITE" id="PS51007"/>
    </source>
</evidence>